<dbReference type="EMBL" id="QZWG01000014">
    <property type="protein sequence ID" value="RZB69762.1"/>
    <property type="molecule type" value="Genomic_DNA"/>
</dbReference>
<comment type="caution">
    <text evidence="3">The sequence shown here is derived from an EMBL/GenBank/DDBJ whole genome shotgun (WGS) entry which is preliminary data.</text>
</comment>
<keyword evidence="1" id="KW-0677">Repeat</keyword>
<dbReference type="PANTHER" id="PTHR47926">
    <property type="entry name" value="PENTATRICOPEPTIDE REPEAT-CONTAINING PROTEIN"/>
    <property type="match status" value="1"/>
</dbReference>
<dbReference type="AlphaFoldDB" id="A0A445H8J5"/>
<proteinExistence type="predicted"/>
<feature type="repeat" description="PPR" evidence="2">
    <location>
        <begin position="141"/>
        <end position="175"/>
    </location>
</feature>
<evidence type="ECO:0000256" key="1">
    <source>
        <dbReference type="ARBA" id="ARBA00022737"/>
    </source>
</evidence>
<reference evidence="3 4" key="1">
    <citation type="submission" date="2018-09" db="EMBL/GenBank/DDBJ databases">
        <title>A high-quality reference genome of wild soybean provides a powerful tool to mine soybean genomes.</title>
        <authorList>
            <person name="Xie M."/>
            <person name="Chung C.Y.L."/>
            <person name="Li M.-W."/>
            <person name="Wong F.-L."/>
            <person name="Chan T.-F."/>
            <person name="Lam H.-M."/>
        </authorList>
    </citation>
    <scope>NUCLEOTIDE SEQUENCE [LARGE SCALE GENOMIC DNA]</scope>
    <source>
        <strain evidence="4">cv. W05</strain>
        <tissue evidence="3">Hypocotyl of etiolated seedlings</tissue>
    </source>
</reference>
<dbReference type="PROSITE" id="PS51375">
    <property type="entry name" value="PPR"/>
    <property type="match status" value="1"/>
</dbReference>
<name>A0A445H8J5_GLYSO</name>
<sequence length="177" mass="19985">MHSSSSIPSTATTTGWRFSLPDARASLHPQTMPATFFVLRHFLMYMPSPPCSNITPKSGATTQVVSLFIHMQYYNDIKPDTSFYPVLKKSAGKASRLLHAHLLKLGHCHDHRVRNAIMGIYAKYGCIELARKLFDEMPDRTTADWNVIISGCWKCGDEEEASRLFCMMGKSERNLIT</sequence>
<dbReference type="PANTHER" id="PTHR47926:SF347">
    <property type="entry name" value="PENTATRICOPEPTIDE REPEAT-CONTAINING PROTEIN"/>
    <property type="match status" value="1"/>
</dbReference>
<dbReference type="SMR" id="A0A445H8J5"/>
<dbReference type="InterPro" id="IPR002885">
    <property type="entry name" value="PPR_rpt"/>
</dbReference>
<gene>
    <name evidence="3" type="ORF">D0Y65_039196</name>
</gene>
<evidence type="ECO:0000313" key="4">
    <source>
        <dbReference type="Proteomes" id="UP000289340"/>
    </source>
</evidence>
<dbReference type="NCBIfam" id="TIGR00756">
    <property type="entry name" value="PPR"/>
    <property type="match status" value="1"/>
</dbReference>
<dbReference type="Pfam" id="PF01535">
    <property type="entry name" value="PPR"/>
    <property type="match status" value="2"/>
</dbReference>
<evidence type="ECO:0000256" key="2">
    <source>
        <dbReference type="PROSITE-ProRule" id="PRU00708"/>
    </source>
</evidence>
<dbReference type="InterPro" id="IPR011990">
    <property type="entry name" value="TPR-like_helical_dom_sf"/>
</dbReference>
<keyword evidence="4" id="KW-1185">Reference proteome</keyword>
<organism evidence="3 4">
    <name type="scientific">Glycine soja</name>
    <name type="common">Wild soybean</name>
    <dbReference type="NCBI Taxonomy" id="3848"/>
    <lineage>
        <taxon>Eukaryota</taxon>
        <taxon>Viridiplantae</taxon>
        <taxon>Streptophyta</taxon>
        <taxon>Embryophyta</taxon>
        <taxon>Tracheophyta</taxon>
        <taxon>Spermatophyta</taxon>
        <taxon>Magnoliopsida</taxon>
        <taxon>eudicotyledons</taxon>
        <taxon>Gunneridae</taxon>
        <taxon>Pentapetalae</taxon>
        <taxon>rosids</taxon>
        <taxon>fabids</taxon>
        <taxon>Fabales</taxon>
        <taxon>Fabaceae</taxon>
        <taxon>Papilionoideae</taxon>
        <taxon>50 kb inversion clade</taxon>
        <taxon>NPAAA clade</taxon>
        <taxon>indigoferoid/millettioid clade</taxon>
        <taxon>Phaseoleae</taxon>
        <taxon>Glycine</taxon>
        <taxon>Glycine subgen. Soja</taxon>
    </lineage>
</organism>
<dbReference type="InterPro" id="IPR046960">
    <property type="entry name" value="PPR_At4g14850-like_plant"/>
</dbReference>
<accession>A0A445H8J5</accession>
<dbReference type="Proteomes" id="UP000289340">
    <property type="component" value="Chromosome 14"/>
</dbReference>
<dbReference type="GO" id="GO:0003723">
    <property type="term" value="F:RNA binding"/>
    <property type="evidence" value="ECO:0007669"/>
    <property type="project" value="InterPro"/>
</dbReference>
<dbReference type="GO" id="GO:0009451">
    <property type="term" value="P:RNA modification"/>
    <property type="evidence" value="ECO:0007669"/>
    <property type="project" value="InterPro"/>
</dbReference>
<dbReference type="Gene3D" id="1.25.40.10">
    <property type="entry name" value="Tetratricopeptide repeat domain"/>
    <property type="match status" value="1"/>
</dbReference>
<protein>
    <submittedName>
        <fullName evidence="3">Pentatricopeptide repeat-containing protein</fullName>
    </submittedName>
</protein>
<evidence type="ECO:0000313" key="3">
    <source>
        <dbReference type="EMBL" id="RZB69762.1"/>
    </source>
</evidence>